<evidence type="ECO:0000313" key="3">
    <source>
        <dbReference type="EMBL" id="QXJ33777.1"/>
    </source>
</evidence>
<proteinExistence type="predicted"/>
<keyword evidence="4" id="KW-1185">Reference proteome</keyword>
<gene>
    <name evidence="2" type="ORF">J5U21_00401</name>
    <name evidence="3" type="ORF">J5U22_00322</name>
</gene>
<organism evidence="3 4">
    <name type="scientific">Saccharolobus shibatae</name>
    <dbReference type="NCBI Taxonomy" id="2286"/>
    <lineage>
        <taxon>Archaea</taxon>
        <taxon>Thermoproteota</taxon>
        <taxon>Thermoprotei</taxon>
        <taxon>Sulfolobales</taxon>
        <taxon>Sulfolobaceae</taxon>
        <taxon>Saccharolobus</taxon>
    </lineage>
</organism>
<sequence length="123" mass="14176">MPIKRSILFAVSITLFHIGLLISKHHNYRFSSCPFLAYIPLTSDFIVDTKCRYNLLKILELIEEGEDGLTVEYISTNLNLSRKSVRMYLNRLESHGLIKHIGDKYKATEEGRKLIESLKLSGF</sequence>
<dbReference type="Proteomes" id="UP000693941">
    <property type="component" value="Chromosome"/>
</dbReference>
<dbReference type="RefSeq" id="WP_218259188.1">
    <property type="nucleotide sequence ID" value="NZ_CP077713.1"/>
</dbReference>
<protein>
    <recommendedName>
        <fullName evidence="1">ArnR1-like winged helix-turn-helix domain-containing protein</fullName>
    </recommendedName>
</protein>
<reference evidence="3 4" key="1">
    <citation type="journal article" date="2021" name="Environ. Microbiol.">
        <title>New insights into the diversity and evolution of the archaeal mobilome from three complete genomes of Saccharolobus shibatae.</title>
        <authorList>
            <person name="Medvedeva S."/>
            <person name="Brandt D."/>
            <person name="Cvirkaite-Krupovic V."/>
            <person name="Liu Y."/>
            <person name="Severinov K."/>
            <person name="Ishino S."/>
            <person name="Ishino Y."/>
            <person name="Prangishvili D."/>
            <person name="Kalinowski J."/>
            <person name="Krupovic M."/>
        </authorList>
    </citation>
    <scope>NUCLEOTIDE SEQUENCE [LARGE SCALE GENOMIC DNA]</scope>
    <source>
        <strain evidence="2">BEU9</strain>
        <strain evidence="3 4">S38A</strain>
    </source>
</reference>
<dbReference type="EMBL" id="CP077713">
    <property type="protein sequence ID" value="QXJ33777.1"/>
    <property type="molecule type" value="Genomic_DNA"/>
</dbReference>
<accession>A0A8F5BYG2</accession>
<dbReference type="InterPro" id="IPR011991">
    <property type="entry name" value="ArsR-like_HTH"/>
</dbReference>
<name>A0A8F5BYG2_9CREN</name>
<dbReference type="GeneID" id="65558956"/>
<evidence type="ECO:0000313" key="4">
    <source>
        <dbReference type="Proteomes" id="UP000694036"/>
    </source>
</evidence>
<evidence type="ECO:0000259" key="1">
    <source>
        <dbReference type="Pfam" id="PF14947"/>
    </source>
</evidence>
<dbReference type="Proteomes" id="UP000694036">
    <property type="component" value="Chromosome"/>
</dbReference>
<dbReference type="CDD" id="cd00090">
    <property type="entry name" value="HTH_ARSR"/>
    <property type="match status" value="1"/>
</dbReference>
<dbReference type="EMBL" id="CP077715">
    <property type="protein sequence ID" value="QXJ30752.1"/>
    <property type="molecule type" value="Genomic_DNA"/>
</dbReference>
<dbReference type="Pfam" id="PF14947">
    <property type="entry name" value="HTH_45"/>
    <property type="match status" value="1"/>
</dbReference>
<evidence type="ECO:0000313" key="2">
    <source>
        <dbReference type="EMBL" id="QXJ30752.1"/>
    </source>
</evidence>
<feature type="domain" description="ArnR1-like winged helix-turn-helix" evidence="1">
    <location>
        <begin position="56"/>
        <end position="119"/>
    </location>
</feature>
<dbReference type="InterPro" id="IPR038723">
    <property type="entry name" value="ArnR1-like_HTH"/>
</dbReference>
<dbReference type="AlphaFoldDB" id="A0A8F5BYG2"/>